<name>A0A365TLN8_9GAMM</name>
<reference evidence="2" key="1">
    <citation type="submission" date="2018-06" db="EMBL/GenBank/DDBJ databases">
        <title>Whole genome sequencing of four bacterial strains from South Shetland trench revealing bio-synthetic gene clusters.</title>
        <authorList>
            <person name="Abdel-Mageed W.M."/>
            <person name="Lehri B."/>
            <person name="Jarmusch S."/>
            <person name="Miranda K."/>
            <person name="Goodfellow M."/>
            <person name="Jaspars M."/>
            <person name="Karlyshev A.V."/>
        </authorList>
    </citation>
    <scope>NUCLEOTIDE SEQUENCE [LARGE SCALE GENOMIC DNA]</scope>
    <source>
        <strain evidence="2">SST4</strain>
    </source>
</reference>
<comment type="caution">
    <text evidence="1">The sequence shown here is derived from an EMBL/GenBank/DDBJ whole genome shotgun (WGS) entry which is preliminary data.</text>
</comment>
<sequence length="233" mass="26532">MYISFREISKQISNSKEVILRDANILSYGSNRICYLDETNPSKLIKIARHPENWKKDHRQSFSEWYVSKSIAPVNTDCRISLCQSWVRTNKGPGLVVDRIVDDHGQSITLRKLLFKRELTVKRALSLIENIIYNFSIAGIPASDFNIDNFVIEGEHANNKLVMIDGFSPKKINLKTNIILQSKVLSSCYTKRKWRQTKPRFTYCAQKVYAGDYCFAAAVPLSDASSGTSGIKK</sequence>
<keyword evidence="2" id="KW-1185">Reference proteome</keyword>
<dbReference type="EMBL" id="QNTU01000008">
    <property type="protein sequence ID" value="RBI66757.1"/>
    <property type="molecule type" value="Genomic_DNA"/>
</dbReference>
<dbReference type="Pfam" id="PF10707">
    <property type="entry name" value="YrbL-PhoP_reg"/>
    <property type="match status" value="1"/>
</dbReference>
<dbReference type="AlphaFoldDB" id="A0A365TLN8"/>
<dbReference type="OrthoDB" id="595236at2"/>
<evidence type="ECO:0000313" key="2">
    <source>
        <dbReference type="Proteomes" id="UP000252204"/>
    </source>
</evidence>
<dbReference type="Proteomes" id="UP000252204">
    <property type="component" value="Unassembled WGS sequence"/>
</dbReference>
<evidence type="ECO:0000313" key="1">
    <source>
        <dbReference type="EMBL" id="RBI66757.1"/>
    </source>
</evidence>
<organism evidence="1 2">
    <name type="scientific">Vreelandella sulfidaeris</name>
    <dbReference type="NCBI Taxonomy" id="115553"/>
    <lineage>
        <taxon>Bacteria</taxon>
        <taxon>Pseudomonadati</taxon>
        <taxon>Pseudomonadota</taxon>
        <taxon>Gammaproteobacteria</taxon>
        <taxon>Oceanospirillales</taxon>
        <taxon>Halomonadaceae</taxon>
        <taxon>Vreelandella</taxon>
    </lineage>
</organism>
<dbReference type="RefSeq" id="WP_113270233.1">
    <property type="nucleotide sequence ID" value="NZ_QNTU01000008.1"/>
</dbReference>
<protein>
    <recommendedName>
        <fullName evidence="3">PhoP regulatory network protein YrbL</fullName>
    </recommendedName>
</protein>
<gene>
    <name evidence="1" type="ORF">DQ400_13345</name>
</gene>
<accession>A0A365TLN8</accession>
<proteinExistence type="predicted"/>
<evidence type="ECO:0008006" key="3">
    <source>
        <dbReference type="Google" id="ProtNLM"/>
    </source>
</evidence>
<dbReference type="InterPro" id="IPR019647">
    <property type="entry name" value="PhoP_reg_network_YrbL"/>
</dbReference>